<organism evidence="2 3">
    <name type="scientific">Bosea rubneri</name>
    <dbReference type="NCBI Taxonomy" id="3075434"/>
    <lineage>
        <taxon>Bacteria</taxon>
        <taxon>Pseudomonadati</taxon>
        <taxon>Pseudomonadota</taxon>
        <taxon>Alphaproteobacteria</taxon>
        <taxon>Hyphomicrobiales</taxon>
        <taxon>Boseaceae</taxon>
        <taxon>Bosea</taxon>
    </lineage>
</organism>
<evidence type="ECO:0000256" key="1">
    <source>
        <dbReference type="SAM" id="Phobius"/>
    </source>
</evidence>
<feature type="transmembrane region" description="Helical" evidence="1">
    <location>
        <begin position="20"/>
        <end position="37"/>
    </location>
</feature>
<accession>A0ABU3SGT2</accession>
<proteinExistence type="predicted"/>
<dbReference type="RefSeq" id="WP_316021567.1">
    <property type="nucleotide sequence ID" value="NZ_JAWDID010000092.1"/>
</dbReference>
<keyword evidence="1" id="KW-0812">Transmembrane</keyword>
<dbReference type="Proteomes" id="UP001254257">
    <property type="component" value="Unassembled WGS sequence"/>
</dbReference>
<evidence type="ECO:0000313" key="3">
    <source>
        <dbReference type="Proteomes" id="UP001254257"/>
    </source>
</evidence>
<keyword evidence="1" id="KW-1133">Transmembrane helix</keyword>
<reference evidence="2 3" key="1">
    <citation type="submission" date="2023-09" db="EMBL/GenBank/DDBJ databases">
        <title>Whole genome shotgun sequencing (WGS) of Bosea sp. ZW T0_25, isolated from stored onions (Allium cepa).</title>
        <authorList>
            <person name="Stoll D.A."/>
            <person name="Huch M."/>
        </authorList>
    </citation>
    <scope>NUCLEOTIDE SEQUENCE [LARGE SCALE GENOMIC DNA]</scope>
    <source>
        <strain evidence="2 3">ZW T0_25</strain>
    </source>
</reference>
<dbReference type="EMBL" id="JAWDID010000092">
    <property type="protein sequence ID" value="MDU0343871.1"/>
    <property type="molecule type" value="Genomic_DNA"/>
</dbReference>
<keyword evidence="1" id="KW-0472">Membrane</keyword>
<name>A0ABU3SGT2_9HYPH</name>
<protein>
    <recommendedName>
        <fullName evidence="4">CcmD family protein</fullName>
    </recommendedName>
</protein>
<sequence length="66" mass="7338">MNLIEQAAGGIVARGDLGHLALLLWAFCASALALFILRELVAANRRFDDFVRELGRFNARYEGDET</sequence>
<evidence type="ECO:0008006" key="4">
    <source>
        <dbReference type="Google" id="ProtNLM"/>
    </source>
</evidence>
<keyword evidence="3" id="KW-1185">Reference proteome</keyword>
<evidence type="ECO:0000313" key="2">
    <source>
        <dbReference type="EMBL" id="MDU0343871.1"/>
    </source>
</evidence>
<comment type="caution">
    <text evidence="2">The sequence shown here is derived from an EMBL/GenBank/DDBJ whole genome shotgun (WGS) entry which is preliminary data.</text>
</comment>
<gene>
    <name evidence="2" type="ORF">RKE40_28655</name>
</gene>